<dbReference type="Gene3D" id="1.20.1070.10">
    <property type="entry name" value="Rhodopsin 7-helix transmembrane proteins"/>
    <property type="match status" value="1"/>
</dbReference>
<dbReference type="PRINTS" id="PR00237">
    <property type="entry name" value="GPCRRHODOPSN"/>
</dbReference>
<feature type="transmembrane region" description="Helical" evidence="9">
    <location>
        <begin position="42"/>
        <end position="66"/>
    </location>
</feature>
<evidence type="ECO:0000256" key="8">
    <source>
        <dbReference type="RuleBase" id="RU000688"/>
    </source>
</evidence>
<keyword evidence="3 9" id="KW-1133">Transmembrane helix</keyword>
<comment type="subcellular location">
    <subcellularLocation>
        <location evidence="1">Membrane</location>
        <topology evidence="1">Multi-pass membrane protein</topology>
    </subcellularLocation>
</comment>
<feature type="transmembrane region" description="Helical" evidence="9">
    <location>
        <begin position="157"/>
        <end position="176"/>
    </location>
</feature>
<dbReference type="GeneID" id="102806036"/>
<dbReference type="RefSeq" id="XP_006814044.1">
    <property type="nucleotide sequence ID" value="XM_006813981.1"/>
</dbReference>
<evidence type="ECO:0000256" key="1">
    <source>
        <dbReference type="ARBA" id="ARBA00004141"/>
    </source>
</evidence>
<dbReference type="InterPro" id="IPR017452">
    <property type="entry name" value="GPCR_Rhodpsn_7TM"/>
</dbReference>
<evidence type="ECO:0000256" key="6">
    <source>
        <dbReference type="ARBA" id="ARBA00023170"/>
    </source>
</evidence>
<evidence type="ECO:0000256" key="3">
    <source>
        <dbReference type="ARBA" id="ARBA00022989"/>
    </source>
</evidence>
<feature type="domain" description="G-protein coupled receptors family 1 profile" evidence="10">
    <location>
        <begin position="58"/>
        <end position="236"/>
    </location>
</feature>
<evidence type="ECO:0000256" key="4">
    <source>
        <dbReference type="ARBA" id="ARBA00023040"/>
    </source>
</evidence>
<evidence type="ECO:0000256" key="9">
    <source>
        <dbReference type="SAM" id="Phobius"/>
    </source>
</evidence>
<keyword evidence="5 9" id="KW-0472">Membrane</keyword>
<keyword evidence="7 8" id="KW-0807">Transducer</keyword>
<dbReference type="PANTHER" id="PTHR24238:SF57">
    <property type="entry name" value="G-PROTEIN COUPLED RECEPTOR 83"/>
    <property type="match status" value="1"/>
</dbReference>
<dbReference type="Proteomes" id="UP000694865">
    <property type="component" value="Unplaced"/>
</dbReference>
<dbReference type="InterPro" id="IPR000276">
    <property type="entry name" value="GPCR_Rhodpsn"/>
</dbReference>
<feature type="transmembrane region" description="Helical" evidence="9">
    <location>
        <begin position="118"/>
        <end position="136"/>
    </location>
</feature>
<dbReference type="PROSITE" id="PS00237">
    <property type="entry name" value="G_PROTEIN_RECEP_F1_1"/>
    <property type="match status" value="1"/>
</dbReference>
<dbReference type="Pfam" id="PF00001">
    <property type="entry name" value="7tm_1"/>
    <property type="match status" value="1"/>
</dbReference>
<organism evidence="11 12">
    <name type="scientific">Saccoglossus kowalevskii</name>
    <name type="common">Acorn worm</name>
    <dbReference type="NCBI Taxonomy" id="10224"/>
    <lineage>
        <taxon>Eukaryota</taxon>
        <taxon>Metazoa</taxon>
        <taxon>Hemichordata</taxon>
        <taxon>Enteropneusta</taxon>
        <taxon>Harrimaniidae</taxon>
        <taxon>Saccoglossus</taxon>
    </lineage>
</organism>
<protein>
    <submittedName>
        <fullName evidence="12">Tachykinin-like peptides receptor 86C-like</fullName>
    </submittedName>
</protein>
<gene>
    <name evidence="12" type="primary">LOC102806036</name>
</gene>
<feature type="transmembrane region" description="Helical" evidence="9">
    <location>
        <begin position="211"/>
        <end position="237"/>
    </location>
</feature>
<name>A0ABM0M203_SACKO</name>
<sequence>MHVSDCNISQLQTLERRQFIHNCSAAMNLTTDAEMLSYAGQIALSIFYSLVILMSLTGNAIVVYVLNGYRLKHGINVFLINLAIADIALTLFCSPFTFIEVVLQDWIFGDVMCTIVHFTQQVTVMVSIFTLVAICVDRYTAVINPLKVKTGKSRNRVVIITIWIIAALLNTPLLAVTETLTEIHPLYSDQDTTWCFEAWEKLHIDPTHYEIAVFIITFVFPFVIISGLYGRVVLVVWGSTMPGNLYKDQKDSQRKTKKRTDPDVKPFFVALNLSTLPQVDISCVDVSTTRKEIRSLREEMLAVKDKHHFSGYGNVMDEVFKLGAEISELKDHYKKGIDLKKSSSMMYRVLPSNNLMNHRRQVTNYLQSDNIALLDHIPNEKSYANTLASKTAVNAVATGG</sequence>
<evidence type="ECO:0000259" key="10">
    <source>
        <dbReference type="PROSITE" id="PS50262"/>
    </source>
</evidence>
<dbReference type="SUPFAM" id="SSF81321">
    <property type="entry name" value="Family A G protein-coupled receptor-like"/>
    <property type="match status" value="1"/>
</dbReference>
<evidence type="ECO:0000256" key="2">
    <source>
        <dbReference type="ARBA" id="ARBA00022692"/>
    </source>
</evidence>
<keyword evidence="2 8" id="KW-0812">Transmembrane</keyword>
<keyword evidence="11" id="KW-1185">Reference proteome</keyword>
<dbReference type="PROSITE" id="PS50262">
    <property type="entry name" value="G_PROTEIN_RECEP_F1_2"/>
    <property type="match status" value="1"/>
</dbReference>
<keyword evidence="6 8" id="KW-0675">Receptor</keyword>
<comment type="similarity">
    <text evidence="8">Belongs to the G-protein coupled receptor 1 family.</text>
</comment>
<dbReference type="PANTHER" id="PTHR24238">
    <property type="entry name" value="G-PROTEIN COUPLED RECEPTOR"/>
    <property type="match status" value="1"/>
</dbReference>
<reference evidence="12" key="1">
    <citation type="submission" date="2025-08" db="UniProtKB">
        <authorList>
            <consortium name="RefSeq"/>
        </authorList>
    </citation>
    <scope>IDENTIFICATION</scope>
    <source>
        <tissue evidence="12">Testes</tissue>
    </source>
</reference>
<evidence type="ECO:0000256" key="5">
    <source>
        <dbReference type="ARBA" id="ARBA00023136"/>
    </source>
</evidence>
<evidence type="ECO:0000313" key="11">
    <source>
        <dbReference type="Proteomes" id="UP000694865"/>
    </source>
</evidence>
<keyword evidence="4 8" id="KW-0297">G-protein coupled receptor</keyword>
<evidence type="ECO:0000256" key="7">
    <source>
        <dbReference type="ARBA" id="ARBA00023224"/>
    </source>
</evidence>
<proteinExistence type="inferred from homology"/>
<accession>A0ABM0M203</accession>
<evidence type="ECO:0000313" key="12">
    <source>
        <dbReference type="RefSeq" id="XP_006814044.1"/>
    </source>
</evidence>
<feature type="transmembrane region" description="Helical" evidence="9">
    <location>
        <begin position="78"/>
        <end position="98"/>
    </location>
</feature>